<dbReference type="PANTHER" id="PTHR24353">
    <property type="entry name" value="CYCLIC NUCLEOTIDE-DEPENDENT PROTEIN KINASE"/>
    <property type="match status" value="1"/>
</dbReference>
<dbReference type="PROSITE" id="PS51285">
    <property type="entry name" value="AGC_KINASE_CTER"/>
    <property type="match status" value="1"/>
</dbReference>
<dbReference type="FunFam" id="3.30.200.20:FF:000574">
    <property type="entry name" value="Uncharacterized protein"/>
    <property type="match status" value="1"/>
</dbReference>
<protein>
    <recommendedName>
        <fullName evidence="12">Protein kinase domain containing protein</fullName>
    </recommendedName>
</protein>
<comment type="caution">
    <text evidence="10">The sequence shown here is derived from an EMBL/GenBank/DDBJ whole genome shotgun (WGS) entry which is preliminary data.</text>
</comment>
<dbReference type="GO" id="GO:0004691">
    <property type="term" value="F:cAMP-dependent protein kinase activity"/>
    <property type="evidence" value="ECO:0007669"/>
    <property type="project" value="TreeGrafter"/>
</dbReference>
<gene>
    <name evidence="10" type="ORF">PSON_ATCC_30995.1.T1560044</name>
</gene>
<feature type="domain" description="Protein kinase" evidence="8">
    <location>
        <begin position="227"/>
        <end position="485"/>
    </location>
</feature>
<dbReference type="InterPro" id="IPR000961">
    <property type="entry name" value="AGC-kinase_C"/>
</dbReference>
<proteinExistence type="predicted"/>
<evidence type="ECO:0000256" key="5">
    <source>
        <dbReference type="ARBA" id="ARBA00022840"/>
    </source>
</evidence>
<dbReference type="AlphaFoldDB" id="A0A8S1RCK8"/>
<dbReference type="GO" id="GO:0005952">
    <property type="term" value="C:cAMP-dependent protein kinase complex"/>
    <property type="evidence" value="ECO:0007669"/>
    <property type="project" value="TreeGrafter"/>
</dbReference>
<dbReference type="PANTHER" id="PTHR24353:SF143">
    <property type="entry name" value="PROTEIN KINASE DOMAIN-CONTAINING PROTEIN"/>
    <property type="match status" value="1"/>
</dbReference>
<dbReference type="OrthoDB" id="288070at2759"/>
<feature type="domain" description="AGC-kinase C-terminal" evidence="9">
    <location>
        <begin position="486"/>
        <end position="559"/>
    </location>
</feature>
<dbReference type="FunFam" id="1.10.510.10:FF:000454">
    <property type="entry name" value="Uncharacterized protein"/>
    <property type="match status" value="1"/>
</dbReference>
<evidence type="ECO:0000313" key="11">
    <source>
        <dbReference type="Proteomes" id="UP000692954"/>
    </source>
</evidence>
<evidence type="ECO:0000256" key="2">
    <source>
        <dbReference type="ARBA" id="ARBA00022679"/>
    </source>
</evidence>
<evidence type="ECO:0000256" key="1">
    <source>
        <dbReference type="ARBA" id="ARBA00022527"/>
    </source>
</evidence>
<evidence type="ECO:0008006" key="12">
    <source>
        <dbReference type="Google" id="ProtNLM"/>
    </source>
</evidence>
<dbReference type="EMBL" id="CAJJDN010000156">
    <property type="protein sequence ID" value="CAD8125083.1"/>
    <property type="molecule type" value="Genomic_DNA"/>
</dbReference>
<feature type="compositionally biased region" description="Basic and acidic residues" evidence="7">
    <location>
        <begin position="190"/>
        <end position="202"/>
    </location>
</feature>
<feature type="region of interest" description="Disordered" evidence="7">
    <location>
        <begin position="166"/>
        <end position="202"/>
    </location>
</feature>
<dbReference type="InterPro" id="IPR000719">
    <property type="entry name" value="Prot_kinase_dom"/>
</dbReference>
<evidence type="ECO:0000256" key="4">
    <source>
        <dbReference type="ARBA" id="ARBA00022777"/>
    </source>
</evidence>
<keyword evidence="5 6" id="KW-0067">ATP-binding</keyword>
<dbReference type="Pfam" id="PF00069">
    <property type="entry name" value="Pkinase"/>
    <property type="match status" value="1"/>
</dbReference>
<evidence type="ECO:0000259" key="9">
    <source>
        <dbReference type="PROSITE" id="PS51285"/>
    </source>
</evidence>
<dbReference type="SMART" id="SM00220">
    <property type="entry name" value="S_TKc"/>
    <property type="match status" value="1"/>
</dbReference>
<evidence type="ECO:0000256" key="3">
    <source>
        <dbReference type="ARBA" id="ARBA00022741"/>
    </source>
</evidence>
<keyword evidence="2" id="KW-0808">Transferase</keyword>
<dbReference type="PROSITE" id="PS00107">
    <property type="entry name" value="PROTEIN_KINASE_ATP"/>
    <property type="match status" value="1"/>
</dbReference>
<name>A0A8S1RCK8_9CILI</name>
<dbReference type="InterPro" id="IPR017441">
    <property type="entry name" value="Protein_kinase_ATP_BS"/>
</dbReference>
<dbReference type="GO" id="GO:0005524">
    <property type="term" value="F:ATP binding"/>
    <property type="evidence" value="ECO:0007669"/>
    <property type="project" value="UniProtKB-UniRule"/>
</dbReference>
<organism evidence="10 11">
    <name type="scientific">Paramecium sonneborni</name>
    <dbReference type="NCBI Taxonomy" id="65129"/>
    <lineage>
        <taxon>Eukaryota</taxon>
        <taxon>Sar</taxon>
        <taxon>Alveolata</taxon>
        <taxon>Ciliophora</taxon>
        <taxon>Intramacronucleata</taxon>
        <taxon>Oligohymenophorea</taxon>
        <taxon>Peniculida</taxon>
        <taxon>Parameciidae</taxon>
        <taxon>Paramecium</taxon>
    </lineage>
</organism>
<evidence type="ECO:0000313" key="10">
    <source>
        <dbReference type="EMBL" id="CAD8125083.1"/>
    </source>
</evidence>
<feature type="binding site" evidence="6">
    <location>
        <position position="256"/>
    </location>
    <ligand>
        <name>ATP</name>
        <dbReference type="ChEBI" id="CHEBI:30616"/>
    </ligand>
</feature>
<keyword evidence="3 6" id="KW-0547">Nucleotide-binding</keyword>
<evidence type="ECO:0000256" key="6">
    <source>
        <dbReference type="PROSITE-ProRule" id="PRU10141"/>
    </source>
</evidence>
<dbReference type="Proteomes" id="UP000692954">
    <property type="component" value="Unassembled WGS sequence"/>
</dbReference>
<keyword evidence="1" id="KW-0723">Serine/threonine-protein kinase</keyword>
<keyword evidence="4" id="KW-0418">Kinase</keyword>
<feature type="region of interest" description="Disordered" evidence="7">
    <location>
        <begin position="57"/>
        <end position="101"/>
    </location>
</feature>
<sequence>MQQSTAKNLRDLLIKQQMNSKIHFKGEPIKAAVRKQSGTWECQCNQKHCAICTRKKVNQSPMIRQQQDSKRDIKVGSSISAHQSPNREKQSQLLISRQPSAKKPQYADNIIYHKSSISNSQVYEHSYQLKSKVVVPKKVESKSMLSNTQMSFKLKLASKYNSANSVNSINSQSRSEQILNSISESTPNSPKKEKISHGRKSELNDKTQLVAQQIETIPPEIVGRQHFKFLYVIGKGGFGRVWKVEMKKNKKMYALKEMSKAKIIQKRSVNSVLNEKYLLEHLHHPFLVNMSYAFQDRENLFLIIDLLTGGDLRFHLGKIRRFSEAQTKFFVACILLSLTYLHQHGIIHRDLKPENLVLEEDGYMRLTDLGIARINKGNNAGDTSGTPGYMAPEVMCRMDHSIVADYYALGVITYELMLGRRPYNGRTRQDIREQILAKQVQVRREEMPNYWSENAMDFVNTLIQRKPERRLGANGIEEILHHPWLKGFPWDDLLKKKLTALYIPGAVDNNFDFQNQISEETQLNDEQLLENQVMLRRDTVQALFDGYQYDVDLSKLQHQQTQKNTQRRFQQSPDKK</sequence>
<dbReference type="PROSITE" id="PS50011">
    <property type="entry name" value="PROTEIN_KINASE_DOM"/>
    <property type="match status" value="1"/>
</dbReference>
<evidence type="ECO:0000256" key="7">
    <source>
        <dbReference type="SAM" id="MobiDB-lite"/>
    </source>
</evidence>
<accession>A0A8S1RCK8</accession>
<reference evidence="10" key="1">
    <citation type="submission" date="2021-01" db="EMBL/GenBank/DDBJ databases">
        <authorList>
            <consortium name="Genoscope - CEA"/>
            <person name="William W."/>
        </authorList>
    </citation>
    <scope>NUCLEOTIDE SEQUENCE</scope>
</reference>
<feature type="compositionally biased region" description="Polar residues" evidence="7">
    <location>
        <begin position="166"/>
        <end position="189"/>
    </location>
</feature>
<dbReference type="InterPro" id="IPR008271">
    <property type="entry name" value="Ser/Thr_kinase_AS"/>
</dbReference>
<evidence type="ECO:0000259" key="8">
    <source>
        <dbReference type="PROSITE" id="PS50011"/>
    </source>
</evidence>
<dbReference type="PROSITE" id="PS00108">
    <property type="entry name" value="PROTEIN_KINASE_ST"/>
    <property type="match status" value="1"/>
</dbReference>
<keyword evidence="11" id="KW-1185">Reference proteome</keyword>